<protein>
    <recommendedName>
        <fullName evidence="3">DUF2513 domain-containing protein</fullName>
    </recommendedName>
</protein>
<keyword evidence="2" id="KW-1185">Reference proteome</keyword>
<evidence type="ECO:0008006" key="3">
    <source>
        <dbReference type="Google" id="ProtNLM"/>
    </source>
</evidence>
<organism evidence="1 2">
    <name type="scientific">Tindallia californiensis</name>
    <dbReference type="NCBI Taxonomy" id="159292"/>
    <lineage>
        <taxon>Bacteria</taxon>
        <taxon>Bacillati</taxon>
        <taxon>Bacillota</taxon>
        <taxon>Clostridia</taxon>
        <taxon>Peptostreptococcales</taxon>
        <taxon>Tindalliaceae</taxon>
        <taxon>Tindallia</taxon>
    </lineage>
</organism>
<sequence length="119" mass="13766">MERDMDLVRKVLIEVEKEDSCTGIQELKVDGYSREQISYHIMILDQAGLIKAKDFSNHNGSDWKAMHLTWQGHEFLEAAKDDEVWQKAKDTIKKKGGQIAFSVLKLLLIKIMEAKYLNQ</sequence>
<dbReference type="RefSeq" id="WP_176968422.1">
    <property type="nucleotide sequence ID" value="NZ_FNPV01000011.1"/>
</dbReference>
<gene>
    <name evidence="1" type="ORF">SAMN05192546_11190</name>
</gene>
<evidence type="ECO:0000313" key="1">
    <source>
        <dbReference type="EMBL" id="SDZ19621.1"/>
    </source>
</evidence>
<evidence type="ECO:0000313" key="2">
    <source>
        <dbReference type="Proteomes" id="UP000199230"/>
    </source>
</evidence>
<dbReference type="Proteomes" id="UP000199230">
    <property type="component" value="Unassembled WGS sequence"/>
</dbReference>
<dbReference type="Pfam" id="PF10711">
    <property type="entry name" value="DUF2513"/>
    <property type="match status" value="1"/>
</dbReference>
<dbReference type="InterPro" id="IPR019650">
    <property type="entry name" value="DUF2513"/>
</dbReference>
<dbReference type="AlphaFoldDB" id="A0A1H3R2T5"/>
<dbReference type="STRING" id="159292.SAMN05192546_11190"/>
<dbReference type="EMBL" id="FNPV01000011">
    <property type="protein sequence ID" value="SDZ19621.1"/>
    <property type="molecule type" value="Genomic_DNA"/>
</dbReference>
<name>A0A1H3R2T5_9FIRM</name>
<accession>A0A1H3R2T5</accession>
<reference evidence="1 2" key="1">
    <citation type="submission" date="2016-10" db="EMBL/GenBank/DDBJ databases">
        <authorList>
            <person name="de Groot N.N."/>
        </authorList>
    </citation>
    <scope>NUCLEOTIDE SEQUENCE [LARGE SCALE GENOMIC DNA]</scope>
    <source>
        <strain evidence="1 2">APO</strain>
    </source>
</reference>
<proteinExistence type="predicted"/>